<sequence length="133" mass="13929">MVLHPSVWTQGAKKATTCFRGCGSASLRQCELRQVHRVWDYPTLSRTTAVHGSPSCGHCSWLCPGCKGQPPERSACNSRAAGLGCRLHRAPAAAGRSVWRSAGSTGRPAAPVVSLPVPAGQVPRAGGQRDDAS</sequence>
<keyword evidence="3" id="KW-1185">Reference proteome</keyword>
<organism evidence="2 3">
    <name type="scientific">Desulfovibrio piger</name>
    <dbReference type="NCBI Taxonomy" id="901"/>
    <lineage>
        <taxon>Bacteria</taxon>
        <taxon>Pseudomonadati</taxon>
        <taxon>Thermodesulfobacteriota</taxon>
        <taxon>Desulfovibrionia</taxon>
        <taxon>Desulfovibrionales</taxon>
        <taxon>Desulfovibrionaceae</taxon>
        <taxon>Desulfovibrio</taxon>
    </lineage>
</organism>
<evidence type="ECO:0000256" key="1">
    <source>
        <dbReference type="SAM" id="MobiDB-lite"/>
    </source>
</evidence>
<evidence type="ECO:0000313" key="2">
    <source>
        <dbReference type="EMBL" id="SFV73191.1"/>
    </source>
</evidence>
<evidence type="ECO:0000313" key="3">
    <source>
        <dbReference type="Proteomes" id="UP000186323"/>
    </source>
</evidence>
<accession>A0A1K1LEQ6</accession>
<gene>
    <name evidence="2" type="ORF">DESPIGER_1341</name>
</gene>
<feature type="region of interest" description="Disordered" evidence="1">
    <location>
        <begin position="98"/>
        <end position="133"/>
    </location>
</feature>
<name>A0A1K1LEQ6_9BACT</name>
<proteinExistence type="predicted"/>
<dbReference type="EMBL" id="LT630450">
    <property type="protein sequence ID" value="SFV73191.1"/>
    <property type="molecule type" value="Genomic_DNA"/>
</dbReference>
<feature type="compositionally biased region" description="Low complexity" evidence="1">
    <location>
        <begin position="108"/>
        <end position="119"/>
    </location>
</feature>
<reference evidence="3" key="1">
    <citation type="submission" date="2016-10" db="EMBL/GenBank/DDBJ databases">
        <authorList>
            <person name="Wegmann U."/>
        </authorList>
    </citation>
    <scope>NUCLEOTIDE SEQUENCE [LARGE SCALE GENOMIC DNA]</scope>
</reference>
<dbReference type="KEGG" id="dpg:DESPIGER_1341"/>
<dbReference type="Proteomes" id="UP000186323">
    <property type="component" value="Chromosome I"/>
</dbReference>
<dbReference type="AlphaFoldDB" id="A0A1K1LEQ6"/>
<protein>
    <submittedName>
        <fullName evidence="2">Uncharacterized protein</fullName>
    </submittedName>
</protein>